<sequence length="170" mass="19754">MANAKQLFFIRDDEAERAAEANPAESDKFRLLEQLFHDPKTPFSDTELDALKGTLHILQVTYTMMCNTRSNIVDTNSLVLSWVMRIPELYILIVSRREPVALVVLAHFCLLLNRMENVWWISGLSRRLLQDIHQTLGKEWELQISWPLQDLVLHEFKNDNSGTSGDRQLF</sequence>
<name>A0ABR4BQG9_9HELO</name>
<evidence type="ECO:0000313" key="2">
    <source>
        <dbReference type="Proteomes" id="UP001595075"/>
    </source>
</evidence>
<evidence type="ECO:0000313" key="1">
    <source>
        <dbReference type="EMBL" id="KAL2059960.1"/>
    </source>
</evidence>
<gene>
    <name evidence="1" type="ORF">VTL71DRAFT_10115</name>
</gene>
<dbReference type="InterPro" id="IPR053157">
    <property type="entry name" value="Sterol_Uptake_Regulator"/>
</dbReference>
<organism evidence="1 2">
    <name type="scientific">Oculimacula yallundae</name>
    <dbReference type="NCBI Taxonomy" id="86028"/>
    <lineage>
        <taxon>Eukaryota</taxon>
        <taxon>Fungi</taxon>
        <taxon>Dikarya</taxon>
        <taxon>Ascomycota</taxon>
        <taxon>Pezizomycotina</taxon>
        <taxon>Leotiomycetes</taxon>
        <taxon>Helotiales</taxon>
        <taxon>Ploettnerulaceae</taxon>
        <taxon>Oculimacula</taxon>
    </lineage>
</organism>
<dbReference type="PANTHER" id="PTHR47784:SF5">
    <property type="entry name" value="STEROL UPTAKE CONTROL PROTEIN 2"/>
    <property type="match status" value="1"/>
</dbReference>
<dbReference type="PANTHER" id="PTHR47784">
    <property type="entry name" value="STEROL UPTAKE CONTROL PROTEIN 2"/>
    <property type="match status" value="1"/>
</dbReference>
<dbReference type="Proteomes" id="UP001595075">
    <property type="component" value="Unassembled WGS sequence"/>
</dbReference>
<comment type="caution">
    <text evidence="1">The sequence shown here is derived from an EMBL/GenBank/DDBJ whole genome shotgun (WGS) entry which is preliminary data.</text>
</comment>
<proteinExistence type="predicted"/>
<reference evidence="1 2" key="1">
    <citation type="journal article" date="2024" name="Commun. Biol.">
        <title>Comparative genomic analysis of thermophilic fungi reveals convergent evolutionary adaptations and gene losses.</title>
        <authorList>
            <person name="Steindorff A.S."/>
            <person name="Aguilar-Pontes M.V."/>
            <person name="Robinson A.J."/>
            <person name="Andreopoulos B."/>
            <person name="LaButti K."/>
            <person name="Kuo A."/>
            <person name="Mondo S."/>
            <person name="Riley R."/>
            <person name="Otillar R."/>
            <person name="Haridas S."/>
            <person name="Lipzen A."/>
            <person name="Grimwood J."/>
            <person name="Schmutz J."/>
            <person name="Clum A."/>
            <person name="Reid I.D."/>
            <person name="Moisan M.C."/>
            <person name="Butler G."/>
            <person name="Nguyen T.T.M."/>
            <person name="Dewar K."/>
            <person name="Conant G."/>
            <person name="Drula E."/>
            <person name="Henrissat B."/>
            <person name="Hansel C."/>
            <person name="Singer S."/>
            <person name="Hutchinson M.I."/>
            <person name="de Vries R.P."/>
            <person name="Natvig D.O."/>
            <person name="Powell A.J."/>
            <person name="Tsang A."/>
            <person name="Grigoriev I.V."/>
        </authorList>
    </citation>
    <scope>NUCLEOTIDE SEQUENCE [LARGE SCALE GENOMIC DNA]</scope>
    <source>
        <strain evidence="1 2">CBS 494.80</strain>
    </source>
</reference>
<keyword evidence="2" id="KW-1185">Reference proteome</keyword>
<protein>
    <submittedName>
        <fullName evidence="1">Uncharacterized protein</fullName>
    </submittedName>
</protein>
<accession>A0ABR4BQG9</accession>
<dbReference type="EMBL" id="JAZHXI010000025">
    <property type="protein sequence ID" value="KAL2059960.1"/>
    <property type="molecule type" value="Genomic_DNA"/>
</dbReference>